<dbReference type="InterPro" id="IPR021345">
    <property type="entry name" value="DUF2961"/>
</dbReference>
<dbReference type="Pfam" id="PF11175">
    <property type="entry name" value="DUF2961"/>
    <property type="match status" value="1"/>
</dbReference>
<accession>A0ABR8QFE6</accession>
<dbReference type="EMBL" id="JACSQV010000010">
    <property type="protein sequence ID" value="MBD7919139.1"/>
    <property type="molecule type" value="Genomic_DNA"/>
</dbReference>
<evidence type="ECO:0000313" key="3">
    <source>
        <dbReference type="Proteomes" id="UP000604241"/>
    </source>
</evidence>
<dbReference type="Proteomes" id="UP000604241">
    <property type="component" value="Unassembled WGS sequence"/>
</dbReference>
<evidence type="ECO:0000256" key="1">
    <source>
        <dbReference type="SAM" id="MobiDB-lite"/>
    </source>
</evidence>
<protein>
    <submittedName>
        <fullName evidence="2">DUF2961 domain-containing protein</fullName>
    </submittedName>
</protein>
<feature type="region of interest" description="Disordered" evidence="1">
    <location>
        <begin position="21"/>
        <end position="43"/>
    </location>
</feature>
<comment type="caution">
    <text evidence="2">The sequence shown here is derived from an EMBL/GenBank/DDBJ whole genome shotgun (WGS) entry which is preliminary data.</text>
</comment>
<evidence type="ECO:0000313" key="2">
    <source>
        <dbReference type="EMBL" id="MBD7919139.1"/>
    </source>
</evidence>
<dbReference type="Gene3D" id="2.60.120.1390">
    <property type="match status" value="1"/>
</dbReference>
<name>A0ABR8QFE6_9CELL</name>
<dbReference type="RefSeq" id="WP_191783786.1">
    <property type="nucleotide sequence ID" value="NZ_JACSQV010000010.1"/>
</dbReference>
<proteinExistence type="predicted"/>
<reference evidence="2 3" key="1">
    <citation type="submission" date="2020-08" db="EMBL/GenBank/DDBJ databases">
        <title>A Genomic Blueprint of the Chicken Gut Microbiome.</title>
        <authorList>
            <person name="Gilroy R."/>
            <person name="Ravi A."/>
            <person name="Getino M."/>
            <person name="Pursley I."/>
            <person name="Horton D.L."/>
            <person name="Alikhan N.-F."/>
            <person name="Baker D."/>
            <person name="Gharbi K."/>
            <person name="Hall N."/>
            <person name="Watson M."/>
            <person name="Adriaenssens E.M."/>
            <person name="Foster-Nyarko E."/>
            <person name="Jarju S."/>
            <person name="Secka A."/>
            <person name="Antonio M."/>
            <person name="Oren A."/>
            <person name="Chaudhuri R."/>
            <person name="La Ragione R.M."/>
            <person name="Hildebrand F."/>
            <person name="Pallen M.J."/>
        </authorList>
    </citation>
    <scope>NUCLEOTIDE SEQUENCE [LARGE SCALE GENOMIC DNA]</scope>
    <source>
        <strain evidence="2 3">Sa3CUA2</strain>
    </source>
</reference>
<sequence>MSAFSTLPDLSSGLVSRSITAENPTGGVGAGGRAASDLGPGRKGRPCLTLPQGVETTLADIDGAGTITHLWFTVADHTEAVGFVLRDLVVRMYWDGEETPSVEVPLGDFFCCGAGARTLVTSAPIVVAPSGGFNSYFSMPFGSRARITVTNEHPVDVDGFFFQVDYTLDPSGASSPARFHAQWRRENPTTLGVDYTVLDGVSGAGAYIGTFLSVTCLERYWYGEGEVKFYLDGDTEHPTICGTGLEDYAGGAWAFQDRLSSDVEPEVLTFSAPYCGYPQRLVNDTSRQSLYATPMAPVHSMYRWHLPDPVYFQDSIRVTLQQIGQTGPGLFERSDDVASVAYWYQTSGRNEPRVFPARDQRRPR</sequence>
<gene>
    <name evidence="2" type="ORF">H9657_12745</name>
</gene>
<organism evidence="2 3">
    <name type="scientific">Cellulomonas avistercoris</name>
    <dbReference type="NCBI Taxonomy" id="2762242"/>
    <lineage>
        <taxon>Bacteria</taxon>
        <taxon>Bacillati</taxon>
        <taxon>Actinomycetota</taxon>
        <taxon>Actinomycetes</taxon>
        <taxon>Micrococcales</taxon>
        <taxon>Cellulomonadaceae</taxon>
        <taxon>Cellulomonas</taxon>
    </lineage>
</organism>
<keyword evidence="3" id="KW-1185">Reference proteome</keyword>